<protein>
    <submittedName>
        <fullName evidence="1">Uncharacterized protein</fullName>
    </submittedName>
</protein>
<reference evidence="1 2" key="1">
    <citation type="submission" date="2018-06" db="EMBL/GenBank/DDBJ databases">
        <authorList>
            <consortium name="Pathogen Informatics"/>
            <person name="Doyle S."/>
        </authorList>
    </citation>
    <scope>NUCLEOTIDE SEQUENCE [LARGE SCALE GENOMIC DNA]</scope>
    <source>
        <strain evidence="1 2">NCTC11938</strain>
    </source>
</reference>
<dbReference type="EMBL" id="UGTS01000005">
    <property type="protein sequence ID" value="SUC38331.1"/>
    <property type="molecule type" value="Genomic_DNA"/>
</dbReference>
<evidence type="ECO:0000313" key="2">
    <source>
        <dbReference type="Proteomes" id="UP000254191"/>
    </source>
</evidence>
<sequence length="66" mass="7657">MLSTVCHKYTKLHGRFCDALPRAGELSVKLVAIEIFETEMNYKYIGKISMTYFEKIKVVVTCHEKN</sequence>
<name>A0A379GBS4_PROMI</name>
<gene>
    <name evidence="1" type="ORF">NCTC11938_02598</name>
</gene>
<dbReference type="Proteomes" id="UP000254191">
    <property type="component" value="Unassembled WGS sequence"/>
</dbReference>
<accession>A0A379GBS4</accession>
<organism evidence="1 2">
    <name type="scientific">Proteus mirabilis</name>
    <dbReference type="NCBI Taxonomy" id="584"/>
    <lineage>
        <taxon>Bacteria</taxon>
        <taxon>Pseudomonadati</taxon>
        <taxon>Pseudomonadota</taxon>
        <taxon>Gammaproteobacteria</taxon>
        <taxon>Enterobacterales</taxon>
        <taxon>Morganellaceae</taxon>
        <taxon>Proteus</taxon>
    </lineage>
</organism>
<dbReference type="AlphaFoldDB" id="A0A379GBS4"/>
<proteinExistence type="predicted"/>
<evidence type="ECO:0000313" key="1">
    <source>
        <dbReference type="EMBL" id="SUC38331.1"/>
    </source>
</evidence>